<protein>
    <recommendedName>
        <fullName evidence="3">PAAR domain-containing protein</fullName>
    </recommendedName>
</protein>
<keyword evidence="2" id="KW-1185">Reference proteome</keyword>
<accession>A0A290WUQ8</accession>
<dbReference type="EMBL" id="CP023422">
    <property type="protein sequence ID" value="ATD60346.1"/>
    <property type="molecule type" value="Genomic_DNA"/>
</dbReference>
<dbReference type="Proteomes" id="UP000218437">
    <property type="component" value="Chromosome"/>
</dbReference>
<gene>
    <name evidence="1" type="ORF">CNX70_09235</name>
</gene>
<evidence type="ECO:0008006" key="3">
    <source>
        <dbReference type="Google" id="ProtNLM"/>
    </source>
</evidence>
<dbReference type="RefSeq" id="WP_096234457.1">
    <property type="nucleotide sequence ID" value="NZ_CP023422.1"/>
</dbReference>
<dbReference type="InterPro" id="IPR008727">
    <property type="entry name" value="PAAR_motif"/>
</dbReference>
<dbReference type="AlphaFoldDB" id="A0A290WUQ8"/>
<sequence length="188" mass="19487">MGQLIIVLGDTTDHGGTVITAGSTADTNDFPWARKGDMVSCPKCKGVFPIAQGDTNFISDGAPVAYDGCKVACGARLIGGKQGITTTVPHGGAASGGSGGLDDRFGLISAAMAAAYEDEPVDSEGQRFKGRFQVLDRTTGEPVAATSVRVRSTDGQYLTGQTDSDGYTQWVERDANEALAFDLVESDA</sequence>
<organism evidence="1 2">
    <name type="scientific">Janthinobacterium svalbardensis</name>
    <dbReference type="NCBI Taxonomy" id="368607"/>
    <lineage>
        <taxon>Bacteria</taxon>
        <taxon>Pseudomonadati</taxon>
        <taxon>Pseudomonadota</taxon>
        <taxon>Betaproteobacteria</taxon>
        <taxon>Burkholderiales</taxon>
        <taxon>Oxalobacteraceae</taxon>
        <taxon>Janthinobacterium</taxon>
    </lineage>
</organism>
<dbReference type="CDD" id="cd14744">
    <property type="entry name" value="PAAR_CT_2"/>
    <property type="match status" value="1"/>
</dbReference>
<dbReference type="Pfam" id="PF05488">
    <property type="entry name" value="PAAR_motif"/>
    <property type="match status" value="1"/>
</dbReference>
<proteinExistence type="predicted"/>
<dbReference type="KEGG" id="jsv:CNX70_09235"/>
<evidence type="ECO:0000313" key="1">
    <source>
        <dbReference type="EMBL" id="ATD60346.1"/>
    </source>
</evidence>
<reference evidence="1 2" key="1">
    <citation type="submission" date="2017-09" db="EMBL/GenBank/DDBJ databases">
        <title>Complete genome sequence of Janthinobacterium svalbardensis PAMC 27463.</title>
        <authorList>
            <person name="Cho Y.-J."/>
            <person name="Cho A."/>
            <person name="Kim O.-S."/>
            <person name="Lee J.-I."/>
        </authorList>
    </citation>
    <scope>NUCLEOTIDE SEQUENCE [LARGE SCALE GENOMIC DNA]</scope>
    <source>
        <strain evidence="1 2">PAMC 27463</strain>
    </source>
</reference>
<evidence type="ECO:0000313" key="2">
    <source>
        <dbReference type="Proteomes" id="UP000218437"/>
    </source>
</evidence>
<dbReference type="Gene3D" id="2.60.200.60">
    <property type="match status" value="1"/>
</dbReference>
<name>A0A290WUQ8_9BURK</name>